<proteinExistence type="predicted"/>
<dbReference type="AlphaFoldDB" id="A0A0D2EEA4"/>
<feature type="region of interest" description="Disordered" evidence="1">
    <location>
        <begin position="44"/>
        <end position="69"/>
    </location>
</feature>
<dbReference type="EMBL" id="KN846999">
    <property type="protein sequence ID" value="KIW88436.1"/>
    <property type="molecule type" value="Genomic_DNA"/>
</dbReference>
<dbReference type="HOGENOM" id="CLU_2775733_0_0_1"/>
<dbReference type="Proteomes" id="UP000053789">
    <property type="component" value="Unassembled WGS sequence"/>
</dbReference>
<gene>
    <name evidence="2" type="ORF">Z519_11005</name>
</gene>
<dbReference type="VEuPathDB" id="FungiDB:Z519_11005"/>
<keyword evidence="3" id="KW-1185">Reference proteome</keyword>
<dbReference type="RefSeq" id="XP_016615105.1">
    <property type="nucleotide sequence ID" value="XM_016768718.1"/>
</dbReference>
<evidence type="ECO:0000256" key="1">
    <source>
        <dbReference type="SAM" id="MobiDB-lite"/>
    </source>
</evidence>
<reference evidence="2" key="1">
    <citation type="submission" date="2015-01" db="EMBL/GenBank/DDBJ databases">
        <title>The Genome Sequence of Cladophialophora bantiana CBS 173.52.</title>
        <authorList>
            <consortium name="The Broad Institute Genomics Platform"/>
            <person name="Cuomo C."/>
            <person name="de Hoog S."/>
            <person name="Gorbushina A."/>
            <person name="Stielow B."/>
            <person name="Teixiera M."/>
            <person name="Abouelleil A."/>
            <person name="Chapman S.B."/>
            <person name="Priest M."/>
            <person name="Young S.K."/>
            <person name="Wortman J."/>
            <person name="Nusbaum C."/>
            <person name="Birren B."/>
        </authorList>
    </citation>
    <scope>NUCLEOTIDE SEQUENCE [LARGE SCALE GENOMIC DNA]</scope>
    <source>
        <strain evidence="2">CBS 173.52</strain>
    </source>
</reference>
<evidence type="ECO:0000313" key="2">
    <source>
        <dbReference type="EMBL" id="KIW88436.1"/>
    </source>
</evidence>
<accession>A0A0D2EEA4</accession>
<dbReference type="GeneID" id="27703933"/>
<sequence length="69" mass="7693">MGHLSPGKYIYGIWEKDISYQLGWSRKLSTPEATATEWEHAYPQPTFSGTNLPGAVEFDADNRGAYTPS</sequence>
<evidence type="ECO:0000313" key="3">
    <source>
        <dbReference type="Proteomes" id="UP000053789"/>
    </source>
</evidence>
<organism evidence="2 3">
    <name type="scientific">Cladophialophora bantiana (strain ATCC 10958 / CBS 173.52 / CDC B-1940 / NIH 8579)</name>
    <name type="common">Xylohypha bantiana</name>
    <dbReference type="NCBI Taxonomy" id="1442370"/>
    <lineage>
        <taxon>Eukaryota</taxon>
        <taxon>Fungi</taxon>
        <taxon>Dikarya</taxon>
        <taxon>Ascomycota</taxon>
        <taxon>Pezizomycotina</taxon>
        <taxon>Eurotiomycetes</taxon>
        <taxon>Chaetothyriomycetidae</taxon>
        <taxon>Chaetothyriales</taxon>
        <taxon>Herpotrichiellaceae</taxon>
        <taxon>Cladophialophora</taxon>
    </lineage>
</organism>
<name>A0A0D2EEA4_CLAB1</name>
<protein>
    <submittedName>
        <fullName evidence="2">Uncharacterized protein</fullName>
    </submittedName>
</protein>
<dbReference type="OrthoDB" id="5347061at2759"/>